<dbReference type="WBParaSite" id="ES5_v2.g11218.t1">
    <property type="protein sequence ID" value="ES5_v2.g11218.t1"/>
    <property type="gene ID" value="ES5_v2.g11218"/>
</dbReference>
<sequence>MSYSLCQRFNIRKNGNVFVELKNGFGFNLLWTYDVATDFCKKKIVTFQLREFKIDCTIQVGRIEIKYDKTTQPISPKNTIKIRVQNNGPKFIELQVFWTCTHPAIKNMELNQLQNDLNLDVFPHQPLKSNYFCHQLMFRKNGEMFVELKNGSGFTFHWKKISCTFIYYDRNQQFVLYQFRISKIDNGIELDKIDLEYANTSYNMTSEPFVSVEMALDKPRWIKLHVFWSCNNCKIDGKNSNLAVADSSHSIGSPSSFDYTLIPQQSYNFNTYHLTSLTDVFSSKKYFDVIFYTNDSKKVFGHRCILYKFSDIFTALFDQSANLPVDIEVDFSEAIVTQALQFCYGKTDDFQNIENEILKFAEKYGIKGLKRACLQSLNARPLTVENIFDIIAIAFEQNYSLLKQKCLKFITQNKVEIGAEKLSNFPIEILVSTILSF</sequence>
<accession>A0AC34F2B7</accession>
<evidence type="ECO:0000313" key="2">
    <source>
        <dbReference type="WBParaSite" id="ES5_v2.g11218.t1"/>
    </source>
</evidence>
<evidence type="ECO:0000313" key="1">
    <source>
        <dbReference type="Proteomes" id="UP000887579"/>
    </source>
</evidence>
<proteinExistence type="predicted"/>
<organism evidence="1 2">
    <name type="scientific">Panagrolaimus sp. ES5</name>
    <dbReference type="NCBI Taxonomy" id="591445"/>
    <lineage>
        <taxon>Eukaryota</taxon>
        <taxon>Metazoa</taxon>
        <taxon>Ecdysozoa</taxon>
        <taxon>Nematoda</taxon>
        <taxon>Chromadorea</taxon>
        <taxon>Rhabditida</taxon>
        <taxon>Tylenchina</taxon>
        <taxon>Panagrolaimomorpha</taxon>
        <taxon>Panagrolaimoidea</taxon>
        <taxon>Panagrolaimidae</taxon>
        <taxon>Panagrolaimus</taxon>
    </lineage>
</organism>
<protein>
    <submittedName>
        <fullName evidence="2">BTB domain-containing protein</fullName>
    </submittedName>
</protein>
<name>A0AC34F2B7_9BILA</name>
<dbReference type="Proteomes" id="UP000887579">
    <property type="component" value="Unplaced"/>
</dbReference>
<reference evidence="2" key="1">
    <citation type="submission" date="2022-11" db="UniProtKB">
        <authorList>
            <consortium name="WormBaseParasite"/>
        </authorList>
    </citation>
    <scope>IDENTIFICATION</scope>
</reference>